<dbReference type="EMBL" id="LAZR01008556">
    <property type="protein sequence ID" value="KKM78029.1"/>
    <property type="molecule type" value="Genomic_DNA"/>
</dbReference>
<name>A0A0F9K7B3_9ZZZZ</name>
<dbReference type="AlphaFoldDB" id="A0A0F9K7B3"/>
<proteinExistence type="predicted"/>
<accession>A0A0F9K7B3</accession>
<reference evidence="1" key="1">
    <citation type="journal article" date="2015" name="Nature">
        <title>Complex archaea that bridge the gap between prokaryotes and eukaryotes.</title>
        <authorList>
            <person name="Spang A."/>
            <person name="Saw J.H."/>
            <person name="Jorgensen S.L."/>
            <person name="Zaremba-Niedzwiedzka K."/>
            <person name="Martijn J."/>
            <person name="Lind A.E."/>
            <person name="van Eijk R."/>
            <person name="Schleper C."/>
            <person name="Guy L."/>
            <person name="Ettema T.J."/>
        </authorList>
    </citation>
    <scope>NUCLEOTIDE SEQUENCE</scope>
</reference>
<evidence type="ECO:0000313" key="1">
    <source>
        <dbReference type="EMBL" id="KKM78029.1"/>
    </source>
</evidence>
<comment type="caution">
    <text evidence="1">The sequence shown here is derived from an EMBL/GenBank/DDBJ whole genome shotgun (WGS) entry which is preliminary data.</text>
</comment>
<protein>
    <submittedName>
        <fullName evidence="1">Uncharacterized protein</fullName>
    </submittedName>
</protein>
<gene>
    <name evidence="1" type="ORF">LCGC14_1364200</name>
</gene>
<organism evidence="1">
    <name type="scientific">marine sediment metagenome</name>
    <dbReference type="NCBI Taxonomy" id="412755"/>
    <lineage>
        <taxon>unclassified sequences</taxon>
        <taxon>metagenomes</taxon>
        <taxon>ecological metagenomes</taxon>
    </lineage>
</organism>
<sequence>MGTVDEMKMHDGCVHQGLRYSAYLRAVAPNAYVDLRRNNWTREEDAHFMSVKQRTTHMKLFGIPLGGRLRSLTEIVELAVAKIEEYDAVLETFSVEEEEE</sequence>